<gene>
    <name evidence="1" type="ORF">OFY01_21240</name>
</gene>
<dbReference type="Pfam" id="PF16157">
    <property type="entry name" value="DUF4865"/>
    <property type="match status" value="1"/>
</dbReference>
<protein>
    <submittedName>
        <fullName evidence="1">DUF4865 family protein</fullName>
    </submittedName>
</protein>
<proteinExistence type="predicted"/>
<evidence type="ECO:0000313" key="1">
    <source>
        <dbReference type="EMBL" id="MCX3062240.1"/>
    </source>
</evidence>
<reference evidence="1" key="1">
    <citation type="submission" date="2022-10" db="EMBL/GenBank/DDBJ databases">
        <title>Streptomyces beihaiensis sp. nov., a chitin degrading actinobacterium, isolated from shrimp pond soil.</title>
        <authorList>
            <person name="Xie J."/>
            <person name="Shen N."/>
        </authorList>
    </citation>
    <scope>NUCLEOTIDE SEQUENCE</scope>
    <source>
        <strain evidence="1">GXMU-J5</strain>
    </source>
</reference>
<dbReference type="InterPro" id="IPR032349">
    <property type="entry name" value="DUF4865"/>
</dbReference>
<evidence type="ECO:0000313" key="2">
    <source>
        <dbReference type="Proteomes" id="UP001163064"/>
    </source>
</evidence>
<keyword evidence="2" id="KW-1185">Reference proteome</keyword>
<accession>A0ABT3TYW9</accession>
<sequence>MHAMQYEMTLPADYDMDIIRNRVAAKGHLLDDHPGLGAKAYLMRVRGERGSPVNLYGSFYLWASPQGMNSFLWGPGFQGVVNDFGRPVVQHWTGLAYEAGPATATVARSAVRRRTPVEPGADLAATAADAVDEVTRLAAGDGVLYAAAGVDPRTWERVTFSVWAHGAPEAPGDVYQVLHVSQPERGRLTAGRQW</sequence>
<comment type="caution">
    <text evidence="1">The sequence shown here is derived from an EMBL/GenBank/DDBJ whole genome shotgun (WGS) entry which is preliminary data.</text>
</comment>
<organism evidence="1 2">
    <name type="scientific">Streptomyces beihaiensis</name>
    <dbReference type="NCBI Taxonomy" id="2984495"/>
    <lineage>
        <taxon>Bacteria</taxon>
        <taxon>Bacillati</taxon>
        <taxon>Actinomycetota</taxon>
        <taxon>Actinomycetes</taxon>
        <taxon>Kitasatosporales</taxon>
        <taxon>Streptomycetaceae</taxon>
        <taxon>Streptomyces</taxon>
    </lineage>
</organism>
<dbReference type="EMBL" id="JAPHNL010000264">
    <property type="protein sequence ID" value="MCX3062240.1"/>
    <property type="molecule type" value="Genomic_DNA"/>
</dbReference>
<dbReference type="Proteomes" id="UP001163064">
    <property type="component" value="Unassembled WGS sequence"/>
</dbReference>
<name>A0ABT3TYW9_9ACTN</name>
<dbReference type="RefSeq" id="WP_266602305.1">
    <property type="nucleotide sequence ID" value="NZ_JAPHNL010000264.1"/>
</dbReference>